<dbReference type="EMBL" id="JABEQF010000016">
    <property type="protein sequence ID" value="MBB2191464.1"/>
    <property type="molecule type" value="Genomic_DNA"/>
</dbReference>
<gene>
    <name evidence="2" type="primary">traF</name>
    <name evidence="2" type="ORF">HLH34_16125</name>
</gene>
<dbReference type="Gene3D" id="3.40.30.10">
    <property type="entry name" value="Glutaredoxin"/>
    <property type="match status" value="1"/>
</dbReference>
<keyword evidence="3" id="KW-1185">Reference proteome</keyword>
<evidence type="ECO:0000313" key="3">
    <source>
        <dbReference type="Proteomes" id="UP000555756"/>
    </source>
</evidence>
<feature type="domain" description="Thioredoxin" evidence="1">
    <location>
        <begin position="46"/>
        <end position="180"/>
    </location>
</feature>
<accession>A0A7W4JV44</accession>
<name>A0A7W4JV44_9PROT</name>
<reference evidence="2 3" key="1">
    <citation type="submission" date="2020-04" db="EMBL/GenBank/DDBJ databases">
        <title>Description of novel Gluconacetobacter.</title>
        <authorList>
            <person name="Sombolestani A."/>
        </authorList>
    </citation>
    <scope>NUCLEOTIDE SEQUENCE [LARGE SCALE GENOMIC DNA]</scope>
    <source>
        <strain evidence="2 3">LMG 21311</strain>
    </source>
</reference>
<evidence type="ECO:0000259" key="1">
    <source>
        <dbReference type="PROSITE" id="PS51352"/>
    </source>
</evidence>
<dbReference type="RefSeq" id="WP_183120586.1">
    <property type="nucleotide sequence ID" value="NZ_JABEQF010000016.1"/>
</dbReference>
<dbReference type="PROSITE" id="PS51352">
    <property type="entry name" value="THIOREDOXIN_2"/>
    <property type="match status" value="1"/>
</dbReference>
<proteinExistence type="predicted"/>
<dbReference type="InterPro" id="IPR036249">
    <property type="entry name" value="Thioredoxin-like_sf"/>
</dbReference>
<evidence type="ECO:0000313" key="2">
    <source>
        <dbReference type="EMBL" id="MBB2191464.1"/>
    </source>
</evidence>
<organism evidence="2 3">
    <name type="scientific">Gluconacetobacter azotocaptans</name>
    <dbReference type="NCBI Taxonomy" id="142834"/>
    <lineage>
        <taxon>Bacteria</taxon>
        <taxon>Pseudomonadati</taxon>
        <taxon>Pseudomonadota</taxon>
        <taxon>Alphaproteobacteria</taxon>
        <taxon>Acetobacterales</taxon>
        <taxon>Acetobacteraceae</taxon>
        <taxon>Gluconacetobacter</taxon>
    </lineage>
</organism>
<dbReference type="SUPFAM" id="SSF52833">
    <property type="entry name" value="Thioredoxin-like"/>
    <property type="match status" value="1"/>
</dbReference>
<dbReference type="Proteomes" id="UP000555756">
    <property type="component" value="Unassembled WGS sequence"/>
</dbReference>
<dbReference type="AlphaFoldDB" id="A0A7W4JV44"/>
<protein>
    <submittedName>
        <fullName evidence="2">Conjugal transfer protein TraF</fullName>
    </submittedName>
</protein>
<sequence>MMVTSNFLLWIVSALLTVAVVALARQIGVLHERIAPMGALVTDGGPKVGAVAPRLTLTAMDGAVVEIAPGAMGARAVLLMFVASDCPVCAKIIPIVRATAQSERLKLFFVGDDGEAAIGKLIARYGLEPASVINSAAPGLAFHVGKLPYGVLLRADGTIASKGLLNTREHVESLVVADETGFASAQDYIRSLHPSPNAA</sequence>
<comment type="caution">
    <text evidence="2">The sequence shown here is derived from an EMBL/GenBank/DDBJ whole genome shotgun (WGS) entry which is preliminary data.</text>
</comment>
<dbReference type="InterPro" id="IPR013766">
    <property type="entry name" value="Thioredoxin_domain"/>
</dbReference>